<sequence length="178" mass="20016">MITNTQMKDLLSEVHGAGLDKSLPEDLQETVDTGWKRGPRGLLSPGEEHWNPVPTAGPQELMCAEIDLNDFRVDDDDLVAEPGTYLEKVTLRAFLFAGKCLERARTLEEGHDLHAVVCTSVDEDFLTHGSTVRFFLRRGELPARYEDLERFAIEAIALLGLNDLSNTSYRTLDELFRP</sequence>
<dbReference type="AlphaFoldDB" id="A0A7W7W417"/>
<dbReference type="RefSeq" id="WP_184581210.1">
    <property type="nucleotide sequence ID" value="NZ_JACHJT010000001.1"/>
</dbReference>
<dbReference type="EMBL" id="JACHJT010000001">
    <property type="protein sequence ID" value="MBB4933627.1"/>
    <property type="molecule type" value="Genomic_DNA"/>
</dbReference>
<dbReference type="Proteomes" id="UP000523007">
    <property type="component" value="Unassembled WGS sequence"/>
</dbReference>
<protein>
    <submittedName>
        <fullName evidence="1">Uncharacterized protein</fullName>
    </submittedName>
</protein>
<name>A0A7W7W417_9ACTN</name>
<evidence type="ECO:0000313" key="1">
    <source>
        <dbReference type="EMBL" id="MBB4933627.1"/>
    </source>
</evidence>
<proteinExistence type="predicted"/>
<organism evidence="1 2">
    <name type="scientific">Lipingzhangella halophila</name>
    <dbReference type="NCBI Taxonomy" id="1783352"/>
    <lineage>
        <taxon>Bacteria</taxon>
        <taxon>Bacillati</taxon>
        <taxon>Actinomycetota</taxon>
        <taxon>Actinomycetes</taxon>
        <taxon>Streptosporangiales</taxon>
        <taxon>Nocardiopsidaceae</taxon>
        <taxon>Lipingzhangella</taxon>
    </lineage>
</organism>
<comment type="caution">
    <text evidence="1">The sequence shown here is derived from an EMBL/GenBank/DDBJ whole genome shotgun (WGS) entry which is preliminary data.</text>
</comment>
<accession>A0A7W7W417</accession>
<keyword evidence="2" id="KW-1185">Reference proteome</keyword>
<evidence type="ECO:0000313" key="2">
    <source>
        <dbReference type="Proteomes" id="UP000523007"/>
    </source>
</evidence>
<reference evidence="1 2" key="1">
    <citation type="submission" date="2020-08" db="EMBL/GenBank/DDBJ databases">
        <title>Sequencing the genomes of 1000 actinobacteria strains.</title>
        <authorList>
            <person name="Klenk H.-P."/>
        </authorList>
    </citation>
    <scope>NUCLEOTIDE SEQUENCE [LARGE SCALE GENOMIC DNA]</scope>
    <source>
        <strain evidence="1 2">DSM 102030</strain>
    </source>
</reference>
<gene>
    <name evidence="1" type="ORF">F4561_004447</name>
</gene>